<dbReference type="PANTHER" id="PTHR39430:SF1">
    <property type="entry name" value="PROTEASE"/>
    <property type="match status" value="1"/>
</dbReference>
<dbReference type="GO" id="GO:0080120">
    <property type="term" value="P:CAAX-box protein maturation"/>
    <property type="evidence" value="ECO:0007669"/>
    <property type="project" value="UniProtKB-ARBA"/>
</dbReference>
<feature type="transmembrane region" description="Helical" evidence="1">
    <location>
        <begin position="272"/>
        <end position="296"/>
    </location>
</feature>
<sequence>MQKNKNILRSFKMTNKFQSYVDNIEEKNKFKLLLLPILVVTFIIVLNQFLILILIPIFNDSLKEILSFTGTSNLVDEAFCLFLSIFLITKISKLKAEQLGFSKDNIASSYLKGALFGILQISTVFFIIFALKAIDVYYVGNINVLLLIKVFIIFIFQGLFEEILFRGYLMPMFSKVIGIKFTIILLSFLFTCIHLINPNLDIIGLANVFLAGVTFSLIYYYTGNLWIVGAMHTLWNFILGFIVGSQISGIVTYHSVFFSIPVENKDLISGGVFGFEASIVTTIVELAISLFVIYLIKKEKNKINF</sequence>
<keyword evidence="3" id="KW-0378">Hydrolase</keyword>
<feature type="transmembrane region" description="Helical" evidence="1">
    <location>
        <begin position="234"/>
        <end position="260"/>
    </location>
</feature>
<evidence type="ECO:0000256" key="1">
    <source>
        <dbReference type="SAM" id="Phobius"/>
    </source>
</evidence>
<dbReference type="PANTHER" id="PTHR39430">
    <property type="entry name" value="MEMBRANE-ASSOCIATED PROTEASE-RELATED"/>
    <property type="match status" value="1"/>
</dbReference>
<dbReference type="Proteomes" id="UP000003643">
    <property type="component" value="Unassembled WGS sequence"/>
</dbReference>
<dbReference type="GO" id="GO:0006508">
    <property type="term" value="P:proteolysis"/>
    <property type="evidence" value="ECO:0007669"/>
    <property type="project" value="UniProtKB-KW"/>
</dbReference>
<feature type="transmembrane region" description="Helical" evidence="1">
    <location>
        <begin position="202"/>
        <end position="222"/>
    </location>
</feature>
<protein>
    <submittedName>
        <fullName evidence="3">CAAX amino terminal protease family protein</fullName>
    </submittedName>
</protein>
<dbReference type="EMBL" id="ADVK01000010">
    <property type="protein sequence ID" value="EFG96141.1"/>
    <property type="molecule type" value="Genomic_DNA"/>
</dbReference>
<keyword evidence="1" id="KW-0812">Transmembrane</keyword>
<feature type="transmembrane region" description="Helical" evidence="1">
    <location>
        <begin position="137"/>
        <end position="156"/>
    </location>
</feature>
<feature type="transmembrane region" description="Helical" evidence="1">
    <location>
        <begin position="32"/>
        <end position="59"/>
    </location>
</feature>
<evidence type="ECO:0000313" key="3">
    <source>
        <dbReference type="EMBL" id="EFG96141.1"/>
    </source>
</evidence>
<evidence type="ECO:0000313" key="4">
    <source>
        <dbReference type="Proteomes" id="UP000003643"/>
    </source>
</evidence>
<reference evidence="3 4" key="1">
    <citation type="submission" date="2010-04" db="EMBL/GenBank/DDBJ databases">
        <authorList>
            <person name="Qin X."/>
            <person name="Bachman B."/>
            <person name="Battles P."/>
            <person name="Bell A."/>
            <person name="Bess C."/>
            <person name="Bickham C."/>
            <person name="Chaboub L."/>
            <person name="Chen D."/>
            <person name="Coyle M."/>
            <person name="Deiros D.R."/>
            <person name="Dinh H."/>
            <person name="Forbes L."/>
            <person name="Fowler G."/>
            <person name="Francisco L."/>
            <person name="Fu Q."/>
            <person name="Gubbala S."/>
            <person name="Hale W."/>
            <person name="Han Y."/>
            <person name="Hemphill L."/>
            <person name="Highlander S.K."/>
            <person name="Hirani K."/>
            <person name="Hogues M."/>
            <person name="Jackson L."/>
            <person name="Jakkamsetti A."/>
            <person name="Javaid M."/>
            <person name="Jiang H."/>
            <person name="Korchina V."/>
            <person name="Kovar C."/>
            <person name="Lara F."/>
            <person name="Lee S."/>
            <person name="Mata R."/>
            <person name="Mathew T."/>
            <person name="Moen C."/>
            <person name="Morales K."/>
            <person name="Munidasa M."/>
            <person name="Nazareth L."/>
            <person name="Ngo R."/>
            <person name="Nguyen L."/>
            <person name="Okwuonu G."/>
            <person name="Ongeri F."/>
            <person name="Patil S."/>
            <person name="Petrosino J."/>
            <person name="Pham C."/>
            <person name="Pham P."/>
            <person name="Pu L.-L."/>
            <person name="Puazo M."/>
            <person name="Raj R."/>
            <person name="Reid J."/>
            <person name="Rouhana J."/>
            <person name="Saada N."/>
            <person name="Shang Y."/>
            <person name="Simmons D."/>
            <person name="Thornton R."/>
            <person name="Warren J."/>
            <person name="Weissenberger G."/>
            <person name="Zhang J."/>
            <person name="Zhang L."/>
            <person name="Zhou C."/>
            <person name="Zhu D."/>
            <person name="Muzny D."/>
            <person name="Worley K."/>
            <person name="Gibbs R."/>
        </authorList>
    </citation>
    <scope>NUCLEOTIDE SEQUENCE [LARGE SCALE GENOMIC DNA]</scope>
    <source>
        <strain evidence="4">ATCC 23726 / VPI 4351</strain>
    </source>
</reference>
<dbReference type="Pfam" id="PF02517">
    <property type="entry name" value="Rce1-like"/>
    <property type="match status" value="1"/>
</dbReference>
<gene>
    <name evidence="3" type="ORF">HMPREF0397_0283</name>
</gene>
<feature type="transmembrane region" description="Helical" evidence="1">
    <location>
        <begin position="177"/>
        <end position="196"/>
    </location>
</feature>
<feature type="domain" description="CAAX prenyl protease 2/Lysostaphin resistance protein A-like" evidence="2">
    <location>
        <begin position="145"/>
        <end position="238"/>
    </location>
</feature>
<keyword evidence="1" id="KW-1133">Transmembrane helix</keyword>
<organism evidence="3 4">
    <name type="scientific">Fusobacterium nucleatum subsp. nucleatum (strain ATCC 23726 / VPI 4351)</name>
    <dbReference type="NCBI Taxonomy" id="525283"/>
    <lineage>
        <taxon>Bacteria</taxon>
        <taxon>Fusobacteriati</taxon>
        <taxon>Fusobacteriota</taxon>
        <taxon>Fusobacteriia</taxon>
        <taxon>Fusobacteriales</taxon>
        <taxon>Fusobacteriaceae</taxon>
        <taxon>Fusobacterium</taxon>
    </lineage>
</organism>
<evidence type="ECO:0000259" key="2">
    <source>
        <dbReference type="Pfam" id="PF02517"/>
    </source>
</evidence>
<dbReference type="InterPro" id="IPR003675">
    <property type="entry name" value="Rce1/LyrA-like_dom"/>
</dbReference>
<keyword evidence="3" id="KW-0645">Protease</keyword>
<keyword evidence="1" id="KW-0472">Membrane</keyword>
<name>D5RAP8_FUSN2</name>
<feature type="transmembrane region" description="Helical" evidence="1">
    <location>
        <begin position="65"/>
        <end position="89"/>
    </location>
</feature>
<proteinExistence type="predicted"/>
<comment type="caution">
    <text evidence="3">The sequence shown here is derived from an EMBL/GenBank/DDBJ whole genome shotgun (WGS) entry which is preliminary data.</text>
</comment>
<dbReference type="GO" id="GO:0004175">
    <property type="term" value="F:endopeptidase activity"/>
    <property type="evidence" value="ECO:0007669"/>
    <property type="project" value="UniProtKB-ARBA"/>
</dbReference>
<feature type="transmembrane region" description="Helical" evidence="1">
    <location>
        <begin position="110"/>
        <end position="131"/>
    </location>
</feature>
<accession>D5RAP8</accession>
<dbReference type="AlphaFoldDB" id="D5RAP8"/>